<evidence type="ECO:0000313" key="2">
    <source>
        <dbReference type="Proteomes" id="UP000196649"/>
    </source>
</evidence>
<dbReference type="InterPro" id="IPR007731">
    <property type="entry name" value="DUF669"/>
</dbReference>
<proteinExistence type="predicted"/>
<name>A0A210P8N6_9LACO</name>
<gene>
    <name evidence="1" type="ORF">LKACC12383_01709</name>
</gene>
<protein>
    <recommendedName>
        <fullName evidence="3">DUF669 domain-containing protein</fullName>
    </recommendedName>
</protein>
<dbReference type="RefSeq" id="WP_054643399.1">
    <property type="nucleotide sequence ID" value="NZ_LNUB01000005.1"/>
</dbReference>
<dbReference type="AlphaFoldDB" id="A0A210P8N6"/>
<accession>A0A210P8N6</accession>
<reference evidence="1 2" key="1">
    <citation type="submission" date="2017-03" db="EMBL/GenBank/DDBJ databases">
        <title>Genome sequence of Lactobacillus kimchii KACC 12383.</title>
        <authorList>
            <person name="Chun J."/>
        </authorList>
    </citation>
    <scope>NUCLEOTIDE SEQUENCE [LARGE SCALE GENOMIC DNA]</scope>
    <source>
        <strain evidence="1 2">KACC 12383</strain>
    </source>
</reference>
<dbReference type="EMBL" id="MXAL01000007">
    <property type="protein sequence ID" value="OWF32836.1"/>
    <property type="molecule type" value="Genomic_DNA"/>
</dbReference>
<evidence type="ECO:0008006" key="3">
    <source>
        <dbReference type="Google" id="ProtNLM"/>
    </source>
</evidence>
<evidence type="ECO:0000313" key="1">
    <source>
        <dbReference type="EMBL" id="OWF32836.1"/>
    </source>
</evidence>
<dbReference type="Proteomes" id="UP000196649">
    <property type="component" value="Unassembled WGS sequence"/>
</dbReference>
<dbReference type="Pfam" id="PF05037">
    <property type="entry name" value="DUF669"/>
    <property type="match status" value="1"/>
</dbReference>
<sequence length="163" mass="18937">MAEENYDWGKFDKAIDMDDIKKDIKDAESNSGSDYPEIPDDTYEVSVAQMELKTSKKGDPMLSIRYKIEEGEFKGSLIFYNGVMQPASQYIGLQIHNNDEMLRSLKVFEDDEIEFNGFDDYADLIMDIAEEVADNDEYHYELQQSTNKKNKDFKDLKILKLLD</sequence>
<comment type="caution">
    <text evidence="1">The sequence shown here is derived from an EMBL/GenBank/DDBJ whole genome shotgun (WGS) entry which is preliminary data.</text>
</comment>
<organism evidence="1 2">
    <name type="scientific">Companilactobacillus kimchii</name>
    <dbReference type="NCBI Taxonomy" id="2801452"/>
    <lineage>
        <taxon>Bacteria</taxon>
        <taxon>Bacillati</taxon>
        <taxon>Bacillota</taxon>
        <taxon>Bacilli</taxon>
        <taxon>Lactobacillales</taxon>
        <taxon>Lactobacillaceae</taxon>
        <taxon>Companilactobacillus</taxon>
    </lineage>
</organism>